<dbReference type="AlphaFoldDB" id="A0A372KK67"/>
<dbReference type="PANTHER" id="PTHR10353">
    <property type="entry name" value="GLYCOSYL HYDROLASE"/>
    <property type="match status" value="1"/>
</dbReference>
<evidence type="ECO:0000313" key="10">
    <source>
        <dbReference type="Proteomes" id="UP000246115"/>
    </source>
</evidence>
<dbReference type="InterPro" id="IPR033132">
    <property type="entry name" value="GH_1_N_CS"/>
</dbReference>
<organism evidence="9 11">
    <name type="scientific">Streptococcus chenjunshii</name>
    <dbReference type="NCBI Taxonomy" id="2173853"/>
    <lineage>
        <taxon>Bacteria</taxon>
        <taxon>Bacillati</taxon>
        <taxon>Bacillota</taxon>
        <taxon>Bacilli</taxon>
        <taxon>Lactobacillales</taxon>
        <taxon>Streptococcaceae</taxon>
        <taxon>Streptococcus</taxon>
    </lineage>
</organism>
<dbReference type="PROSITE" id="PS00572">
    <property type="entry name" value="GLYCOSYL_HYDROL_F1_1"/>
    <property type="match status" value="1"/>
</dbReference>
<dbReference type="EMBL" id="QVQZ01000021">
    <property type="protein sequence ID" value="RFU52702.1"/>
    <property type="molecule type" value="Genomic_DNA"/>
</dbReference>
<reference evidence="10" key="3">
    <citation type="submission" date="2018-08" db="EMBL/GenBank/DDBJ databases">
        <title>Streptococcus chenjunshii sp. nov., isolated from stools sample of the Tibetan antelope in the Qinghai-Tibet plateau, China.</title>
        <authorList>
            <person name="Tian Z."/>
        </authorList>
    </citation>
    <scope>NUCLEOTIDE SEQUENCE [LARGE SCALE GENOMIC DNA]</scope>
    <source>
        <strain evidence="10">Z15</strain>
    </source>
</reference>
<dbReference type="GO" id="GO:0008422">
    <property type="term" value="F:beta-glucosidase activity"/>
    <property type="evidence" value="ECO:0007669"/>
    <property type="project" value="TreeGrafter"/>
</dbReference>
<dbReference type="GO" id="GO:0005829">
    <property type="term" value="C:cytosol"/>
    <property type="evidence" value="ECO:0007669"/>
    <property type="project" value="TreeGrafter"/>
</dbReference>
<keyword evidence="2 6" id="KW-0378">Hydrolase</keyword>
<dbReference type="Proteomes" id="UP000262901">
    <property type="component" value="Unassembled WGS sequence"/>
</dbReference>
<proteinExistence type="inferred from homology"/>
<dbReference type="Gene3D" id="3.20.20.80">
    <property type="entry name" value="Glycosidases"/>
    <property type="match status" value="1"/>
</dbReference>
<dbReference type="KEGG" id="schj:DDV21_001015"/>
<comment type="similarity">
    <text evidence="1 5">Belongs to the glycosyl hydrolase 1 family.</text>
</comment>
<sequence>MGFKKDFLWGGATAANQIEGAYDRDGRGLTTMDTLTVGDKNTPRQITFKTLEGEIKHAERLAEVPEGAVGHIAPDVFYPSHTGIQFYDYYKEDIKLFAEMGFKAYRMSIAWTRIFPNGNDMEPNEAGLSFYDAVFDECLKYGIEPVVTLCHFDMPLYLADHYDGWSSREVIDFFTRYCETVFQRYKGKVKYWLTFNEINVLRSWLQIGIHQNDDQTKFQALHHIFLASAKAVQLCHAIIPDAKIGNMVMYAPSYAMTAKPEDVLENITYKRQVEFYLDIQVKGYYPAYKFKEFERKGITITMEEGDLACLGQGTVDFIGFSYYMSTMSTTDTTVPKTPGNNVLSYKNPNLEVSEWGWTLDPLGLRIALSEMYDRYHVPLFIVENGLGAVDTLEADGSIIDDYRIDYLYMHIKAMKDSVDLDGVDLMGYTPWGCIDLVAWSTGEMKKRYGFIYVDVDDRGQGSFKRYKKKSFNWYKNVIATNGEAIY</sequence>
<evidence type="ECO:0000256" key="3">
    <source>
        <dbReference type="ARBA" id="ARBA00023295"/>
    </source>
</evidence>
<dbReference type="GO" id="GO:0016052">
    <property type="term" value="P:carbohydrate catabolic process"/>
    <property type="evidence" value="ECO:0007669"/>
    <property type="project" value="TreeGrafter"/>
</dbReference>
<dbReference type="EMBL" id="CP031733">
    <property type="protein sequence ID" value="AXQ77752.1"/>
    <property type="molecule type" value="Genomic_DNA"/>
</dbReference>
<accession>A0A372KK67</accession>
<reference evidence="8 12" key="1">
    <citation type="submission" date="2018-08" db="EMBL/GenBank/DDBJ databases">
        <title>Draft genome of Streptococcus sp .nov. Z2.</title>
        <authorList>
            <person name="Tian Z."/>
        </authorList>
    </citation>
    <scope>NUCLEOTIDE SEQUENCE [LARGE SCALE GENOMIC DNA]</scope>
    <source>
        <strain evidence="8 12">Z2</strain>
    </source>
</reference>
<reference evidence="9 11" key="2">
    <citation type="submission" date="2018-08" db="EMBL/GenBank/DDBJ databases">
        <title>Draft genome of Streptococcus sp. nov. Z1.</title>
        <authorList>
            <person name="Tian Z."/>
        </authorList>
    </citation>
    <scope>NUCLEOTIDE SEQUENCE [LARGE SCALE GENOMIC DNA]</scope>
    <source>
        <strain evidence="9">Z1</strain>
        <strain evidence="11">Z1(2018)</strain>
    </source>
</reference>
<keyword evidence="3 6" id="KW-0326">Glycosidase</keyword>
<dbReference type="PROSITE" id="PS00653">
    <property type="entry name" value="GLYCOSYL_HYDROL_F1_2"/>
    <property type="match status" value="1"/>
</dbReference>
<dbReference type="Proteomes" id="UP000264056">
    <property type="component" value="Unassembled WGS sequence"/>
</dbReference>
<protein>
    <submittedName>
        <fullName evidence="9">Glycoside hydrolase family 1 protein</fullName>
    </submittedName>
</protein>
<dbReference type="InterPro" id="IPR017853">
    <property type="entry name" value="GH"/>
</dbReference>
<dbReference type="PANTHER" id="PTHR10353:SF122">
    <property type="entry name" value="6-PHOSPHO-BETA-GLUCOSIDASE ASCB-RELATED"/>
    <property type="match status" value="1"/>
</dbReference>
<keyword evidence="12" id="KW-1185">Reference proteome</keyword>
<dbReference type="Pfam" id="PF00232">
    <property type="entry name" value="Glyco_hydro_1"/>
    <property type="match status" value="2"/>
</dbReference>
<dbReference type="InterPro" id="IPR001360">
    <property type="entry name" value="Glyco_hydro_1"/>
</dbReference>
<dbReference type="EMBL" id="QVQY01000025">
    <property type="protein sequence ID" value="RFU50474.1"/>
    <property type="molecule type" value="Genomic_DNA"/>
</dbReference>
<dbReference type="PRINTS" id="PR00131">
    <property type="entry name" value="GLHYDRLASE1"/>
</dbReference>
<reference evidence="7" key="4">
    <citation type="journal article" date="2019" name="Int. J. Syst. Evol. Microbiol.">
        <title>Streptococcus chenjunshii sp. nov. isolated from feces of Tibetan antelopes.</title>
        <authorList>
            <person name="Tian Z."/>
            <person name="Lu S."/>
            <person name="Jin D."/>
            <person name="Yang J."/>
            <person name="Pu J."/>
            <person name="Lai X.H."/>
            <person name="Bai X.N."/>
            <person name="Wu X.M."/>
            <person name="Li J."/>
            <person name="Wang S."/>
            <person name="Xu J."/>
        </authorList>
    </citation>
    <scope>NUCLEOTIDE SEQUENCE</scope>
    <source>
        <strain evidence="7">Z15</strain>
    </source>
</reference>
<evidence type="ECO:0000256" key="5">
    <source>
        <dbReference type="RuleBase" id="RU003690"/>
    </source>
</evidence>
<feature type="active site" description="Nucleophile" evidence="4">
    <location>
        <position position="383"/>
    </location>
</feature>
<dbReference type="InterPro" id="IPR018120">
    <property type="entry name" value="Glyco_hydro_1_AS"/>
</dbReference>
<evidence type="ECO:0000256" key="2">
    <source>
        <dbReference type="ARBA" id="ARBA00022801"/>
    </source>
</evidence>
<evidence type="ECO:0000256" key="4">
    <source>
        <dbReference type="PROSITE-ProRule" id="PRU10055"/>
    </source>
</evidence>
<dbReference type="RefSeq" id="WP_116878612.1">
    <property type="nucleotide sequence ID" value="NZ_CP031733.1"/>
</dbReference>
<evidence type="ECO:0000313" key="8">
    <source>
        <dbReference type="EMBL" id="RFU50474.1"/>
    </source>
</evidence>
<dbReference type="Proteomes" id="UP000246115">
    <property type="component" value="Chromosome"/>
</dbReference>
<evidence type="ECO:0000313" key="12">
    <source>
        <dbReference type="Proteomes" id="UP000264056"/>
    </source>
</evidence>
<evidence type="ECO:0000256" key="1">
    <source>
        <dbReference type="ARBA" id="ARBA00010838"/>
    </source>
</evidence>
<evidence type="ECO:0000313" key="7">
    <source>
        <dbReference type="EMBL" id="AXQ77752.1"/>
    </source>
</evidence>
<evidence type="ECO:0000256" key="6">
    <source>
        <dbReference type="RuleBase" id="RU004468"/>
    </source>
</evidence>
<gene>
    <name evidence="7" type="ORF">DDV21_001015</name>
    <name evidence="8" type="ORF">DDV22_08350</name>
    <name evidence="9" type="ORF">DDV23_08190</name>
</gene>
<accession>A0A346N9Q7</accession>
<name>A0A372KK67_9STRE</name>
<evidence type="ECO:0000313" key="11">
    <source>
        <dbReference type="Proteomes" id="UP000262901"/>
    </source>
</evidence>
<dbReference type="OrthoDB" id="1637462at2"/>
<evidence type="ECO:0000313" key="9">
    <source>
        <dbReference type="EMBL" id="RFU52702.1"/>
    </source>
</evidence>
<dbReference type="SUPFAM" id="SSF51445">
    <property type="entry name" value="(Trans)glycosidases"/>
    <property type="match status" value="1"/>
</dbReference>